<dbReference type="Proteomes" id="UP000198870">
    <property type="component" value="Unassembled WGS sequence"/>
</dbReference>
<proteinExistence type="predicted"/>
<evidence type="ECO:0000256" key="2">
    <source>
        <dbReference type="ARBA" id="ARBA00023004"/>
    </source>
</evidence>
<dbReference type="OrthoDB" id="5422255at2"/>
<evidence type="ECO:0000256" key="3">
    <source>
        <dbReference type="ARBA" id="ARBA00023014"/>
    </source>
</evidence>
<evidence type="ECO:0000256" key="1">
    <source>
        <dbReference type="ARBA" id="ARBA00022723"/>
    </source>
</evidence>
<evidence type="ECO:0000259" key="4">
    <source>
        <dbReference type="PROSITE" id="PS51379"/>
    </source>
</evidence>
<dbReference type="GO" id="GO:0051536">
    <property type="term" value="F:iron-sulfur cluster binding"/>
    <property type="evidence" value="ECO:0007669"/>
    <property type="project" value="UniProtKB-KW"/>
</dbReference>
<keyword evidence="2" id="KW-0408">Iron</keyword>
<keyword evidence="6" id="KW-1185">Reference proteome</keyword>
<keyword evidence="3" id="KW-0411">Iron-sulfur</keyword>
<dbReference type="EMBL" id="FMUX01000006">
    <property type="protein sequence ID" value="SCY27437.1"/>
    <property type="molecule type" value="Genomic_DNA"/>
</dbReference>
<evidence type="ECO:0000313" key="5">
    <source>
        <dbReference type="EMBL" id="SCY27437.1"/>
    </source>
</evidence>
<dbReference type="InterPro" id="IPR017896">
    <property type="entry name" value="4Fe4S_Fe-S-bd"/>
</dbReference>
<dbReference type="Gene3D" id="3.30.70.20">
    <property type="match status" value="1"/>
</dbReference>
<gene>
    <name evidence="5" type="ORF">SAMN05216233_10671</name>
</gene>
<feature type="domain" description="4Fe-4S ferredoxin-type" evidence="4">
    <location>
        <begin position="314"/>
        <end position="343"/>
    </location>
</feature>
<dbReference type="GO" id="GO:0046872">
    <property type="term" value="F:metal ion binding"/>
    <property type="evidence" value="ECO:0007669"/>
    <property type="project" value="UniProtKB-KW"/>
</dbReference>
<dbReference type="InterPro" id="IPR017900">
    <property type="entry name" value="4Fe4S_Fe_S_CS"/>
</dbReference>
<reference evidence="5 6" key="1">
    <citation type="submission" date="2016-10" db="EMBL/GenBank/DDBJ databases">
        <authorList>
            <person name="de Groot N.N."/>
        </authorList>
    </citation>
    <scope>NUCLEOTIDE SEQUENCE [LARGE SCALE GENOMIC DNA]</scope>
    <source>
        <strain evidence="5 6">AA1</strain>
    </source>
</reference>
<feature type="domain" description="4Fe-4S ferredoxin-type" evidence="4">
    <location>
        <begin position="283"/>
        <end position="312"/>
    </location>
</feature>
<dbReference type="SUPFAM" id="SSF54862">
    <property type="entry name" value="4Fe-4S ferredoxins"/>
    <property type="match status" value="1"/>
</dbReference>
<sequence>MGKDAYITIAERMNRNPMRVPRVEGEFTPSFLEYLKLVYTPEEAEVVRHLDVLPAFVTFEQVAEATGLSVEEVGRRIDSAHKKNALVGMGTMFCLPPIPVLLNLHHFYSDLREDDLKAITLYRDFFIDKGYGRYYETSEAGSPVFRTIPVEEAIRCGEKVMTSEEAHSFVASLSTEDFVLVPCPCRTRAEKAGDRECRDKFPIGSCIMIGFTALHFESIGLGKRVTREQALSYMDEMIRLGLVPNTENVEKESSTICLCCECCCSQVRGRTRWDNPESISPSNFVPRATDDCVMCGQCLERCFFGALSLDEDTGKAVADPKACIGCGVCTFACEAGALKLERFERSTPFASTGKMLQAFQAENTP</sequence>
<evidence type="ECO:0000313" key="6">
    <source>
        <dbReference type="Proteomes" id="UP000198870"/>
    </source>
</evidence>
<dbReference type="PROSITE" id="PS00198">
    <property type="entry name" value="4FE4S_FER_1"/>
    <property type="match status" value="1"/>
</dbReference>
<protein>
    <submittedName>
        <fullName evidence="5">4Fe-4S dicluster domain-containing protein</fullName>
    </submittedName>
</protein>
<dbReference type="STRING" id="419481.SAMN05216233_10671"/>
<organism evidence="5 6">
    <name type="scientific">Desulfoluna spongiiphila</name>
    <dbReference type="NCBI Taxonomy" id="419481"/>
    <lineage>
        <taxon>Bacteria</taxon>
        <taxon>Pseudomonadati</taxon>
        <taxon>Thermodesulfobacteriota</taxon>
        <taxon>Desulfobacteria</taxon>
        <taxon>Desulfobacterales</taxon>
        <taxon>Desulfolunaceae</taxon>
        <taxon>Desulfoluna</taxon>
    </lineage>
</organism>
<dbReference type="AlphaFoldDB" id="A0A1G5EKC1"/>
<dbReference type="Pfam" id="PF12838">
    <property type="entry name" value="Fer4_7"/>
    <property type="match status" value="1"/>
</dbReference>
<dbReference type="RefSeq" id="WP_092210511.1">
    <property type="nucleotide sequence ID" value="NZ_FMUX01000006.1"/>
</dbReference>
<keyword evidence="1" id="KW-0479">Metal-binding</keyword>
<dbReference type="PROSITE" id="PS51379">
    <property type="entry name" value="4FE4S_FER_2"/>
    <property type="match status" value="2"/>
</dbReference>
<accession>A0A1G5EKC1</accession>
<name>A0A1G5EKC1_9BACT</name>